<dbReference type="EMBL" id="JBHTBH010000007">
    <property type="protein sequence ID" value="MFC7329181.1"/>
    <property type="molecule type" value="Genomic_DNA"/>
</dbReference>
<comment type="caution">
    <text evidence="2">The sequence shown here is derived from an EMBL/GenBank/DDBJ whole genome shotgun (WGS) entry which is preliminary data.</text>
</comment>
<keyword evidence="3" id="KW-1185">Reference proteome</keyword>
<organism evidence="2 3">
    <name type="scientific">Marinactinospora rubrisoli</name>
    <dbReference type="NCBI Taxonomy" id="2715399"/>
    <lineage>
        <taxon>Bacteria</taxon>
        <taxon>Bacillati</taxon>
        <taxon>Actinomycetota</taxon>
        <taxon>Actinomycetes</taxon>
        <taxon>Streptosporangiales</taxon>
        <taxon>Nocardiopsidaceae</taxon>
        <taxon>Marinactinospora</taxon>
    </lineage>
</organism>
<proteinExistence type="predicted"/>
<feature type="compositionally biased region" description="Pro residues" evidence="1">
    <location>
        <begin position="130"/>
        <end position="156"/>
    </location>
</feature>
<feature type="region of interest" description="Disordered" evidence="1">
    <location>
        <begin position="59"/>
        <end position="245"/>
    </location>
</feature>
<sequence>MTTEHEQVPAFPKITAVTHADGTGEVSVNGRIQRVTAASTGEARTEIIRRIAETARKLGRPVKVATSGVDGDWPLIVYPDGHVEQDTSAPPPKKSPKKGRPARGADRPDGAAAVPTPPSGTVPESAARPPLSPPAPPPPPFAEPAEPGPVLPPWPPRADTGPRLAPVVPLPQRPGPSGAEADDPAARSARLWEEAIAEHNRRRGFPADGSAGVGPSGDVELHGSPHGLSDQLARRREADDRGTGG</sequence>
<accession>A0ABW2KIY0</accession>
<reference evidence="3" key="1">
    <citation type="journal article" date="2019" name="Int. J. Syst. Evol. Microbiol.">
        <title>The Global Catalogue of Microorganisms (GCM) 10K type strain sequencing project: providing services to taxonomists for standard genome sequencing and annotation.</title>
        <authorList>
            <consortium name="The Broad Institute Genomics Platform"/>
            <consortium name="The Broad Institute Genome Sequencing Center for Infectious Disease"/>
            <person name="Wu L."/>
            <person name="Ma J."/>
        </authorList>
    </citation>
    <scope>NUCLEOTIDE SEQUENCE [LARGE SCALE GENOMIC DNA]</scope>
    <source>
        <strain evidence="3">CGMCC 4.7382</strain>
    </source>
</reference>
<name>A0ABW2KIY0_9ACTN</name>
<protein>
    <submittedName>
        <fullName evidence="2">Uncharacterized protein</fullName>
    </submittedName>
</protein>
<evidence type="ECO:0000313" key="2">
    <source>
        <dbReference type="EMBL" id="MFC7329181.1"/>
    </source>
</evidence>
<evidence type="ECO:0000256" key="1">
    <source>
        <dbReference type="SAM" id="MobiDB-lite"/>
    </source>
</evidence>
<evidence type="ECO:0000313" key="3">
    <source>
        <dbReference type="Proteomes" id="UP001596540"/>
    </source>
</evidence>
<feature type="compositionally biased region" description="Basic and acidic residues" evidence="1">
    <location>
        <begin position="232"/>
        <end position="245"/>
    </location>
</feature>
<feature type="compositionally biased region" description="Basic and acidic residues" evidence="1">
    <location>
        <begin position="190"/>
        <end position="199"/>
    </location>
</feature>
<gene>
    <name evidence="2" type="ORF">ACFQRF_15705</name>
</gene>
<dbReference type="Proteomes" id="UP001596540">
    <property type="component" value="Unassembled WGS sequence"/>
</dbReference>
<dbReference type="RefSeq" id="WP_379871841.1">
    <property type="nucleotide sequence ID" value="NZ_JBHTBH010000007.1"/>
</dbReference>